<name>A0A6J6KFS8_9ZZZZ</name>
<sequence length="58" mass="6112">MQSTPSEITEPIASTEGVVAGQVIIANGKYTTEVIIIAQVLIAIPGMCGIRRLIIFIA</sequence>
<proteinExistence type="predicted"/>
<dbReference type="EMBL" id="CAEZWC010000057">
    <property type="protein sequence ID" value="CAB4648372.1"/>
    <property type="molecule type" value="Genomic_DNA"/>
</dbReference>
<dbReference type="AlphaFoldDB" id="A0A6J6KFS8"/>
<evidence type="ECO:0000313" key="1">
    <source>
        <dbReference type="EMBL" id="CAB4648372.1"/>
    </source>
</evidence>
<protein>
    <submittedName>
        <fullName evidence="1">Unannotated protein</fullName>
    </submittedName>
</protein>
<reference evidence="1" key="1">
    <citation type="submission" date="2020-05" db="EMBL/GenBank/DDBJ databases">
        <authorList>
            <person name="Chiriac C."/>
            <person name="Salcher M."/>
            <person name="Ghai R."/>
            <person name="Kavagutti S V."/>
        </authorList>
    </citation>
    <scope>NUCLEOTIDE SEQUENCE</scope>
</reference>
<organism evidence="1">
    <name type="scientific">freshwater metagenome</name>
    <dbReference type="NCBI Taxonomy" id="449393"/>
    <lineage>
        <taxon>unclassified sequences</taxon>
        <taxon>metagenomes</taxon>
        <taxon>ecological metagenomes</taxon>
    </lineage>
</organism>
<accession>A0A6J6KFS8</accession>
<gene>
    <name evidence="1" type="ORF">UFOPK2179_00586</name>
</gene>